<organism evidence="2 3">
    <name type="scientific">Aegilops tauschii subsp. strangulata</name>
    <name type="common">Goatgrass</name>
    <dbReference type="NCBI Taxonomy" id="200361"/>
    <lineage>
        <taxon>Eukaryota</taxon>
        <taxon>Viridiplantae</taxon>
        <taxon>Streptophyta</taxon>
        <taxon>Embryophyta</taxon>
        <taxon>Tracheophyta</taxon>
        <taxon>Spermatophyta</taxon>
        <taxon>Magnoliopsida</taxon>
        <taxon>Liliopsida</taxon>
        <taxon>Poales</taxon>
        <taxon>Poaceae</taxon>
        <taxon>BOP clade</taxon>
        <taxon>Pooideae</taxon>
        <taxon>Triticodae</taxon>
        <taxon>Triticeae</taxon>
        <taxon>Triticinae</taxon>
        <taxon>Aegilops</taxon>
    </lineage>
</organism>
<feature type="region of interest" description="Disordered" evidence="1">
    <location>
        <begin position="21"/>
        <end position="40"/>
    </location>
</feature>
<reference evidence="2" key="4">
    <citation type="submission" date="2019-03" db="UniProtKB">
        <authorList>
            <consortium name="EnsemblPlants"/>
        </authorList>
    </citation>
    <scope>IDENTIFICATION</scope>
</reference>
<reference evidence="3" key="2">
    <citation type="journal article" date="2017" name="Nat. Plants">
        <title>The Aegilops tauschii genome reveals multiple impacts of transposons.</title>
        <authorList>
            <person name="Zhao G."/>
            <person name="Zou C."/>
            <person name="Li K."/>
            <person name="Wang K."/>
            <person name="Li T."/>
            <person name="Gao L."/>
            <person name="Zhang X."/>
            <person name="Wang H."/>
            <person name="Yang Z."/>
            <person name="Liu X."/>
            <person name="Jiang W."/>
            <person name="Mao L."/>
            <person name="Kong X."/>
            <person name="Jiao Y."/>
            <person name="Jia J."/>
        </authorList>
    </citation>
    <scope>NUCLEOTIDE SEQUENCE [LARGE SCALE GENOMIC DNA]</scope>
    <source>
        <strain evidence="3">cv. AL8/78</strain>
    </source>
</reference>
<dbReference type="EnsemblPlants" id="AET2Gv21182000.8">
    <property type="protein sequence ID" value="AET2Gv21182000.8"/>
    <property type="gene ID" value="AET2Gv21182000"/>
</dbReference>
<evidence type="ECO:0000313" key="3">
    <source>
        <dbReference type="Proteomes" id="UP000015105"/>
    </source>
</evidence>
<reference evidence="2" key="3">
    <citation type="journal article" date="2017" name="Nature">
        <title>Genome sequence of the progenitor of the wheat D genome Aegilops tauschii.</title>
        <authorList>
            <person name="Luo M.C."/>
            <person name="Gu Y.Q."/>
            <person name="Puiu D."/>
            <person name="Wang H."/>
            <person name="Twardziok S.O."/>
            <person name="Deal K.R."/>
            <person name="Huo N."/>
            <person name="Zhu T."/>
            <person name="Wang L."/>
            <person name="Wang Y."/>
            <person name="McGuire P.E."/>
            <person name="Liu S."/>
            <person name="Long H."/>
            <person name="Ramasamy R.K."/>
            <person name="Rodriguez J.C."/>
            <person name="Van S.L."/>
            <person name="Yuan L."/>
            <person name="Wang Z."/>
            <person name="Xia Z."/>
            <person name="Xiao L."/>
            <person name="Anderson O.D."/>
            <person name="Ouyang S."/>
            <person name="Liang Y."/>
            <person name="Zimin A.V."/>
            <person name="Pertea G."/>
            <person name="Qi P."/>
            <person name="Bennetzen J.L."/>
            <person name="Dai X."/>
            <person name="Dawson M.W."/>
            <person name="Muller H.G."/>
            <person name="Kugler K."/>
            <person name="Rivarola-Duarte L."/>
            <person name="Spannagl M."/>
            <person name="Mayer K.F.X."/>
            <person name="Lu F.H."/>
            <person name="Bevan M.W."/>
            <person name="Leroy P."/>
            <person name="Li P."/>
            <person name="You F.M."/>
            <person name="Sun Q."/>
            <person name="Liu Z."/>
            <person name="Lyons E."/>
            <person name="Wicker T."/>
            <person name="Salzberg S.L."/>
            <person name="Devos K.M."/>
            <person name="Dvorak J."/>
        </authorList>
    </citation>
    <scope>NUCLEOTIDE SEQUENCE [LARGE SCALE GENOMIC DNA]</scope>
    <source>
        <strain evidence="2">cv. AL8/78</strain>
    </source>
</reference>
<dbReference type="AlphaFoldDB" id="A0A453DC20"/>
<evidence type="ECO:0000313" key="2">
    <source>
        <dbReference type="EnsemblPlants" id="AET2Gv21182000.8"/>
    </source>
</evidence>
<keyword evidence="3" id="KW-1185">Reference proteome</keyword>
<reference evidence="2" key="5">
    <citation type="journal article" date="2021" name="G3 (Bethesda)">
        <title>Aegilops tauschii genome assembly Aet v5.0 features greater sequence contiguity and improved annotation.</title>
        <authorList>
            <person name="Wang L."/>
            <person name="Zhu T."/>
            <person name="Rodriguez J.C."/>
            <person name="Deal K.R."/>
            <person name="Dubcovsky J."/>
            <person name="McGuire P.E."/>
            <person name="Lux T."/>
            <person name="Spannagl M."/>
            <person name="Mayer K.F.X."/>
            <person name="Baldrich P."/>
            <person name="Meyers B.C."/>
            <person name="Huo N."/>
            <person name="Gu Y.Q."/>
            <person name="Zhou H."/>
            <person name="Devos K.M."/>
            <person name="Bennetzen J.L."/>
            <person name="Unver T."/>
            <person name="Budak H."/>
            <person name="Gulick P.J."/>
            <person name="Galiba G."/>
            <person name="Kalapos B."/>
            <person name="Nelson D.R."/>
            <person name="Li P."/>
            <person name="You F.M."/>
            <person name="Luo M.C."/>
            <person name="Dvorak J."/>
        </authorList>
    </citation>
    <scope>NUCLEOTIDE SEQUENCE [LARGE SCALE GENOMIC DNA]</scope>
    <source>
        <strain evidence="2">cv. AL8/78</strain>
    </source>
</reference>
<proteinExistence type="predicted"/>
<evidence type="ECO:0000256" key="1">
    <source>
        <dbReference type="SAM" id="MobiDB-lite"/>
    </source>
</evidence>
<sequence length="55" mass="6398">HTTTTLPPLFSRIEFIARETEHARTRRPSTSTHRFITPPAKPSVACLFGRRRHEE</sequence>
<name>A0A453DC20_AEGTS</name>
<dbReference type="Proteomes" id="UP000015105">
    <property type="component" value="Chromosome 2D"/>
</dbReference>
<protein>
    <submittedName>
        <fullName evidence="2">Uncharacterized protein</fullName>
    </submittedName>
</protein>
<dbReference type="Gramene" id="AET2Gv21182000.8">
    <property type="protein sequence ID" value="AET2Gv21182000.8"/>
    <property type="gene ID" value="AET2Gv21182000"/>
</dbReference>
<reference evidence="3" key="1">
    <citation type="journal article" date="2014" name="Science">
        <title>Ancient hybridizations among the ancestral genomes of bread wheat.</title>
        <authorList>
            <consortium name="International Wheat Genome Sequencing Consortium,"/>
            <person name="Marcussen T."/>
            <person name="Sandve S.R."/>
            <person name="Heier L."/>
            <person name="Spannagl M."/>
            <person name="Pfeifer M."/>
            <person name="Jakobsen K.S."/>
            <person name="Wulff B.B."/>
            <person name="Steuernagel B."/>
            <person name="Mayer K.F."/>
            <person name="Olsen O.A."/>
        </authorList>
    </citation>
    <scope>NUCLEOTIDE SEQUENCE [LARGE SCALE GENOMIC DNA]</scope>
    <source>
        <strain evidence="3">cv. AL8/78</strain>
    </source>
</reference>
<accession>A0A453DC20</accession>